<proteinExistence type="predicted"/>
<feature type="signal peptide" evidence="1">
    <location>
        <begin position="1"/>
        <end position="21"/>
    </location>
</feature>
<evidence type="ECO:0000313" key="2">
    <source>
        <dbReference type="EMBL" id="KAF2726649.1"/>
    </source>
</evidence>
<dbReference type="EMBL" id="ML996417">
    <property type="protein sequence ID" value="KAF2726649.1"/>
    <property type="molecule type" value="Genomic_DNA"/>
</dbReference>
<sequence>MQSWLLGLVVTYLSTSVLMLASDLVADLKIAVPVRIPSISTRVTPLENREDCVSAIQATCQVTSNTSIDADARDKALRTIVSQLQGQTGKAYTVDMSHSRKVNLGSSGEWKANIFITDRVPELQNATFTSLDLAYLLDELNEMCCQKVKFLILGNENEWLPNCFGTLRFKGTTPKSYQEGAAAIVFVREI</sequence>
<dbReference type="AlphaFoldDB" id="A0A9P4QKM0"/>
<evidence type="ECO:0000313" key="3">
    <source>
        <dbReference type="Proteomes" id="UP000799444"/>
    </source>
</evidence>
<dbReference type="OrthoDB" id="3731392at2759"/>
<organism evidence="2 3">
    <name type="scientific">Polyplosphaeria fusca</name>
    <dbReference type="NCBI Taxonomy" id="682080"/>
    <lineage>
        <taxon>Eukaryota</taxon>
        <taxon>Fungi</taxon>
        <taxon>Dikarya</taxon>
        <taxon>Ascomycota</taxon>
        <taxon>Pezizomycotina</taxon>
        <taxon>Dothideomycetes</taxon>
        <taxon>Pleosporomycetidae</taxon>
        <taxon>Pleosporales</taxon>
        <taxon>Tetraplosphaeriaceae</taxon>
        <taxon>Polyplosphaeria</taxon>
    </lineage>
</organism>
<reference evidence="2" key="1">
    <citation type="journal article" date="2020" name="Stud. Mycol.">
        <title>101 Dothideomycetes genomes: a test case for predicting lifestyles and emergence of pathogens.</title>
        <authorList>
            <person name="Haridas S."/>
            <person name="Albert R."/>
            <person name="Binder M."/>
            <person name="Bloem J."/>
            <person name="Labutti K."/>
            <person name="Salamov A."/>
            <person name="Andreopoulos B."/>
            <person name="Baker S."/>
            <person name="Barry K."/>
            <person name="Bills G."/>
            <person name="Bluhm B."/>
            <person name="Cannon C."/>
            <person name="Castanera R."/>
            <person name="Culley D."/>
            <person name="Daum C."/>
            <person name="Ezra D."/>
            <person name="Gonzalez J."/>
            <person name="Henrissat B."/>
            <person name="Kuo A."/>
            <person name="Liang C."/>
            <person name="Lipzen A."/>
            <person name="Lutzoni F."/>
            <person name="Magnuson J."/>
            <person name="Mondo S."/>
            <person name="Nolan M."/>
            <person name="Ohm R."/>
            <person name="Pangilinan J."/>
            <person name="Park H.-J."/>
            <person name="Ramirez L."/>
            <person name="Alfaro M."/>
            <person name="Sun H."/>
            <person name="Tritt A."/>
            <person name="Yoshinaga Y."/>
            <person name="Zwiers L.-H."/>
            <person name="Turgeon B."/>
            <person name="Goodwin S."/>
            <person name="Spatafora J."/>
            <person name="Crous P."/>
            <person name="Grigoriev I."/>
        </authorList>
    </citation>
    <scope>NUCLEOTIDE SEQUENCE</scope>
    <source>
        <strain evidence="2">CBS 125425</strain>
    </source>
</reference>
<evidence type="ECO:0000256" key="1">
    <source>
        <dbReference type="SAM" id="SignalP"/>
    </source>
</evidence>
<feature type="chain" id="PRO_5040487559" evidence="1">
    <location>
        <begin position="22"/>
        <end position="190"/>
    </location>
</feature>
<name>A0A9P4QKM0_9PLEO</name>
<gene>
    <name evidence="2" type="ORF">EJ04DRAFT_571086</name>
</gene>
<protein>
    <submittedName>
        <fullName evidence="2">Uncharacterized protein</fullName>
    </submittedName>
</protein>
<dbReference type="Proteomes" id="UP000799444">
    <property type="component" value="Unassembled WGS sequence"/>
</dbReference>
<comment type="caution">
    <text evidence="2">The sequence shown here is derived from an EMBL/GenBank/DDBJ whole genome shotgun (WGS) entry which is preliminary data.</text>
</comment>
<accession>A0A9P4QKM0</accession>
<keyword evidence="1" id="KW-0732">Signal</keyword>
<keyword evidence="3" id="KW-1185">Reference proteome</keyword>